<dbReference type="EMBL" id="PTRA01000001">
    <property type="protein sequence ID" value="PQA60096.1"/>
    <property type="molecule type" value="Genomic_DNA"/>
</dbReference>
<comment type="similarity">
    <text evidence="1">Belongs to the transferase hexapeptide repeat family.</text>
</comment>
<evidence type="ECO:0000313" key="5">
    <source>
        <dbReference type="Proteomes" id="UP000239590"/>
    </source>
</evidence>
<gene>
    <name evidence="4" type="ORF">C5O19_10905</name>
</gene>
<dbReference type="PANTHER" id="PTHR23416:SF23">
    <property type="entry name" value="ACETYLTRANSFERASE C18B11.09C-RELATED"/>
    <property type="match status" value="1"/>
</dbReference>
<keyword evidence="2 4" id="KW-0808">Transferase</keyword>
<name>A0A2S7IQZ6_9BACT</name>
<evidence type="ECO:0000256" key="1">
    <source>
        <dbReference type="ARBA" id="ARBA00007274"/>
    </source>
</evidence>
<dbReference type="InterPro" id="IPR011004">
    <property type="entry name" value="Trimer_LpxA-like_sf"/>
</dbReference>
<evidence type="ECO:0000256" key="3">
    <source>
        <dbReference type="SAM" id="Phobius"/>
    </source>
</evidence>
<accession>A0A2S7IQZ6</accession>
<proteinExistence type="inferred from homology"/>
<evidence type="ECO:0000256" key="2">
    <source>
        <dbReference type="ARBA" id="ARBA00022679"/>
    </source>
</evidence>
<keyword evidence="3" id="KW-1133">Transmembrane helix</keyword>
<organism evidence="4 5">
    <name type="scientific">Siphonobacter curvatus</name>
    <dbReference type="NCBI Taxonomy" id="2094562"/>
    <lineage>
        <taxon>Bacteria</taxon>
        <taxon>Pseudomonadati</taxon>
        <taxon>Bacteroidota</taxon>
        <taxon>Cytophagia</taxon>
        <taxon>Cytophagales</taxon>
        <taxon>Cytophagaceae</taxon>
        <taxon>Siphonobacter</taxon>
    </lineage>
</organism>
<comment type="caution">
    <text evidence="4">The sequence shown here is derived from an EMBL/GenBank/DDBJ whole genome shotgun (WGS) entry which is preliminary data.</text>
</comment>
<keyword evidence="3" id="KW-0812">Transmembrane</keyword>
<feature type="transmembrane region" description="Helical" evidence="3">
    <location>
        <begin position="29"/>
        <end position="48"/>
    </location>
</feature>
<dbReference type="Proteomes" id="UP000239590">
    <property type="component" value="Unassembled WGS sequence"/>
</dbReference>
<evidence type="ECO:0000313" key="4">
    <source>
        <dbReference type="EMBL" id="PQA60096.1"/>
    </source>
</evidence>
<dbReference type="Gene3D" id="2.160.10.10">
    <property type="entry name" value="Hexapeptide repeat proteins"/>
    <property type="match status" value="1"/>
</dbReference>
<reference evidence="5" key="1">
    <citation type="submission" date="2018-02" db="EMBL/GenBank/DDBJ databases">
        <title>Genome sequencing of Solimonas sp. HR-BB.</title>
        <authorList>
            <person name="Lee Y."/>
            <person name="Jeon C.O."/>
        </authorList>
    </citation>
    <scope>NUCLEOTIDE SEQUENCE [LARGE SCALE GENOMIC DNA]</scope>
    <source>
        <strain evidence="5">HR-U</strain>
    </source>
</reference>
<dbReference type="InterPro" id="IPR051159">
    <property type="entry name" value="Hexapeptide_acetyltransf"/>
</dbReference>
<dbReference type="GO" id="GO:0008374">
    <property type="term" value="F:O-acyltransferase activity"/>
    <property type="evidence" value="ECO:0007669"/>
    <property type="project" value="TreeGrafter"/>
</dbReference>
<dbReference type="GO" id="GO:0005829">
    <property type="term" value="C:cytosol"/>
    <property type="evidence" value="ECO:0007669"/>
    <property type="project" value="TreeGrafter"/>
</dbReference>
<protein>
    <submittedName>
        <fullName evidence="4">Colanic acid biosynthesis acetyltransferase WcaF</fullName>
    </submittedName>
</protein>
<keyword evidence="3" id="KW-0472">Membrane</keyword>
<dbReference type="AlphaFoldDB" id="A0A2S7IQZ6"/>
<dbReference type="SUPFAM" id="SSF51161">
    <property type="entry name" value="Trimeric LpxA-like enzymes"/>
    <property type="match status" value="1"/>
</dbReference>
<dbReference type="RefSeq" id="WP_104712048.1">
    <property type="nucleotide sequence ID" value="NZ_PTRA01000001.1"/>
</dbReference>
<keyword evidence="5" id="KW-1185">Reference proteome</keyword>
<dbReference type="OrthoDB" id="9814490at2"/>
<dbReference type="NCBIfam" id="NF007797">
    <property type="entry name" value="PRK10502.1"/>
    <property type="match status" value="1"/>
</dbReference>
<sequence>MEKTYSGSVDLSRYQQLPQYSSKSWRNRLWFVINALLFASNWPIPVSLKIWILRKFGATIGTGVMIKPSVNIKFPWLLEIGDYVWIGEEVWIDNLVQVRIGSNACLSQGAMLLCGNHNYKSSRFDLMTAPITLEAGVWIGAKSIVCPGVTCFSHAMLAVGSVATTNLEAYGIYRGNPAAKVRTRVIE</sequence>
<dbReference type="CDD" id="cd05825">
    <property type="entry name" value="LbH_wcaF_like"/>
    <property type="match status" value="1"/>
</dbReference>
<dbReference type="PANTHER" id="PTHR23416">
    <property type="entry name" value="SIALIC ACID SYNTHASE-RELATED"/>
    <property type="match status" value="1"/>
</dbReference>